<evidence type="ECO:0008006" key="4">
    <source>
        <dbReference type="Google" id="ProtNLM"/>
    </source>
</evidence>
<protein>
    <recommendedName>
        <fullName evidence="4">t-SNARE coiled-coil homology domain-containing protein</fullName>
    </recommendedName>
</protein>
<accession>A0A843XM36</accession>
<evidence type="ECO:0000313" key="2">
    <source>
        <dbReference type="EMBL" id="MQM20067.1"/>
    </source>
</evidence>
<feature type="chain" id="PRO_5032420212" description="t-SNARE coiled-coil homology domain-containing protein" evidence="1">
    <location>
        <begin position="20"/>
        <end position="148"/>
    </location>
</feature>
<dbReference type="Proteomes" id="UP000652761">
    <property type="component" value="Unassembled WGS sequence"/>
</dbReference>
<feature type="signal peptide" evidence="1">
    <location>
        <begin position="1"/>
        <end position="19"/>
    </location>
</feature>
<sequence>MSSKWAIVTVAQYTQLVLAVRWNSLPFHWPCYAQVQRSGVMQNKSENNLLYKHFYAKDVSTHPSMVLTQQHRFKGKMNQSTQVDTLTEQVDTGSRSQNRLFAKLGQQVDTLSGQVDTRSSSQNSFFIIWAVCRHHHQGRSTHYGKFSS</sequence>
<proteinExistence type="predicted"/>
<dbReference type="EMBL" id="NMUH01009451">
    <property type="protein sequence ID" value="MQM20067.1"/>
    <property type="molecule type" value="Genomic_DNA"/>
</dbReference>
<dbReference type="AlphaFoldDB" id="A0A843XM36"/>
<keyword evidence="3" id="KW-1185">Reference proteome</keyword>
<keyword evidence="1" id="KW-0732">Signal</keyword>
<evidence type="ECO:0000256" key="1">
    <source>
        <dbReference type="SAM" id="SignalP"/>
    </source>
</evidence>
<reference evidence="2" key="1">
    <citation type="submission" date="2017-07" db="EMBL/GenBank/DDBJ databases">
        <title>Taro Niue Genome Assembly and Annotation.</title>
        <authorList>
            <person name="Atibalentja N."/>
            <person name="Keating K."/>
            <person name="Fields C.J."/>
        </authorList>
    </citation>
    <scope>NUCLEOTIDE SEQUENCE</scope>
    <source>
        <strain evidence="2">Niue_2</strain>
        <tissue evidence="2">Leaf</tissue>
    </source>
</reference>
<organism evidence="2 3">
    <name type="scientific">Colocasia esculenta</name>
    <name type="common">Wild taro</name>
    <name type="synonym">Arum esculentum</name>
    <dbReference type="NCBI Taxonomy" id="4460"/>
    <lineage>
        <taxon>Eukaryota</taxon>
        <taxon>Viridiplantae</taxon>
        <taxon>Streptophyta</taxon>
        <taxon>Embryophyta</taxon>
        <taxon>Tracheophyta</taxon>
        <taxon>Spermatophyta</taxon>
        <taxon>Magnoliopsida</taxon>
        <taxon>Liliopsida</taxon>
        <taxon>Araceae</taxon>
        <taxon>Aroideae</taxon>
        <taxon>Colocasieae</taxon>
        <taxon>Colocasia</taxon>
    </lineage>
</organism>
<evidence type="ECO:0000313" key="3">
    <source>
        <dbReference type="Proteomes" id="UP000652761"/>
    </source>
</evidence>
<comment type="caution">
    <text evidence="2">The sequence shown here is derived from an EMBL/GenBank/DDBJ whole genome shotgun (WGS) entry which is preliminary data.</text>
</comment>
<gene>
    <name evidence="2" type="ORF">Taro_053081</name>
</gene>
<name>A0A843XM36_COLES</name>